<dbReference type="RefSeq" id="WP_266603395.1">
    <property type="nucleotide sequence ID" value="NZ_JAPHNL010000285.1"/>
</dbReference>
<evidence type="ECO:0000313" key="3">
    <source>
        <dbReference type="EMBL" id="MCX3062894.1"/>
    </source>
</evidence>
<accession>A0ABT3U0W7</accession>
<dbReference type="InterPro" id="IPR027417">
    <property type="entry name" value="P-loop_NTPase"/>
</dbReference>
<comment type="caution">
    <text evidence="3">The sequence shown here is derived from an EMBL/GenBank/DDBJ whole genome shotgun (WGS) entry which is preliminary data.</text>
</comment>
<evidence type="ECO:0000256" key="2">
    <source>
        <dbReference type="SAM" id="Phobius"/>
    </source>
</evidence>
<gene>
    <name evidence="3" type="ORF">OFY01_24660</name>
</gene>
<reference evidence="3" key="1">
    <citation type="submission" date="2022-10" db="EMBL/GenBank/DDBJ databases">
        <title>Streptomyces beihaiensis sp. nov., a chitin degrading actinobacterium, isolated from shrimp pond soil.</title>
        <authorList>
            <person name="Xie J."/>
            <person name="Shen N."/>
        </authorList>
    </citation>
    <scope>NUCLEOTIDE SEQUENCE</scope>
    <source>
        <strain evidence="3">GXMU-J5</strain>
    </source>
</reference>
<keyword evidence="2" id="KW-0812">Transmembrane</keyword>
<dbReference type="EMBL" id="JAPHNL010000285">
    <property type="protein sequence ID" value="MCX3062894.1"/>
    <property type="molecule type" value="Genomic_DNA"/>
</dbReference>
<feature type="transmembrane region" description="Helical" evidence="2">
    <location>
        <begin position="204"/>
        <end position="224"/>
    </location>
</feature>
<feature type="compositionally biased region" description="Pro residues" evidence="1">
    <location>
        <begin position="244"/>
        <end position="259"/>
    </location>
</feature>
<feature type="transmembrane region" description="Helical" evidence="2">
    <location>
        <begin position="113"/>
        <end position="130"/>
    </location>
</feature>
<dbReference type="Gene3D" id="3.40.50.300">
    <property type="entry name" value="P-loop containing nucleotide triphosphate hydrolases"/>
    <property type="match status" value="1"/>
</dbReference>
<sequence length="791" mass="83469">MEGPAPGATSGAVSGPGAGSLVEWLAAPRPEAAPGLWRLGYRPRDPEPDVAGDRRRLLVGLVVSTVLGLLFWSLWRHGGIPYQSAPLKLFTPGEWYWPGSASPRTWQGVDAHVVYDGVVFAALVLSVGRLGGWPDAIQRFVVRRPQPGRAAVALVAAVAVLVFVWPDALGLDWRPLPVVDPVLSLITLVSGGPGIFTSPVLTDLVYAAITLAVLWPFARIGGWWEALRAGRGRAAGTGGAPRGPAAPPRPTGAPAPAPWPELRAAGQARAADLLGTELATGRMNDVDCARVARVWSAAKDPVAQASFADTVARYGAAAWTHPSGLRDLPVRTATHDLLVGQVRIGRYAHDERNPYGVRGAAAALDPGVLGTSLLAVGPPGTGKTGRLMRPVTEALALQALTGQAAVVTVGAAGADLGPDDAYDVVVRPGDPASAHDLDLYAGCADPDEAAAFLAEGLVGDLDGVDTQRAAVALAQLLGPHHAAYGRFPTVPELRELLEGEPTALARLRAGLDAATPTGAASSPSHAAMRRELDARNRQAHTVGDPGPALADRLTLLDRPAFAQFFATGPDARPFSLRAVAHHPLRVRVDLPERAHEEASRLLARLLLAQFGHVVRAPGRGAHFACLVLDDAARTLTADSVRAIQRLRSADAGVVLGLRTVGEVPERLQGPLYAAVGCRMAFSGVTTWDGRRFAEAWGTEWVETTEVAQHTVFADQPMTRALHSLRKFLTGKAVTTDAVTVRQVERERWSASDLAHAVPPGHAVLSLTTVRGEHAPPLLVDLRDQDPRARRG</sequence>
<protein>
    <submittedName>
        <fullName evidence="3">ATP/GTP-binding protein</fullName>
    </submittedName>
</protein>
<feature type="transmembrane region" description="Helical" evidence="2">
    <location>
        <begin position="150"/>
        <end position="166"/>
    </location>
</feature>
<evidence type="ECO:0000256" key="1">
    <source>
        <dbReference type="SAM" id="MobiDB-lite"/>
    </source>
</evidence>
<organism evidence="3 4">
    <name type="scientific">Streptomyces beihaiensis</name>
    <dbReference type="NCBI Taxonomy" id="2984495"/>
    <lineage>
        <taxon>Bacteria</taxon>
        <taxon>Bacillati</taxon>
        <taxon>Actinomycetota</taxon>
        <taxon>Actinomycetes</taxon>
        <taxon>Kitasatosporales</taxon>
        <taxon>Streptomycetaceae</taxon>
        <taxon>Streptomyces</taxon>
    </lineage>
</organism>
<keyword evidence="4" id="KW-1185">Reference proteome</keyword>
<feature type="transmembrane region" description="Helical" evidence="2">
    <location>
        <begin position="178"/>
        <end position="197"/>
    </location>
</feature>
<keyword evidence="2" id="KW-1133">Transmembrane helix</keyword>
<name>A0ABT3U0W7_9ACTN</name>
<keyword evidence="2" id="KW-0472">Membrane</keyword>
<feature type="region of interest" description="Disordered" evidence="1">
    <location>
        <begin position="234"/>
        <end position="260"/>
    </location>
</feature>
<feature type="transmembrane region" description="Helical" evidence="2">
    <location>
        <begin position="57"/>
        <end position="75"/>
    </location>
</feature>
<dbReference type="Proteomes" id="UP001163064">
    <property type="component" value="Unassembled WGS sequence"/>
</dbReference>
<proteinExistence type="predicted"/>
<evidence type="ECO:0000313" key="4">
    <source>
        <dbReference type="Proteomes" id="UP001163064"/>
    </source>
</evidence>
<dbReference type="SUPFAM" id="SSF52540">
    <property type="entry name" value="P-loop containing nucleoside triphosphate hydrolases"/>
    <property type="match status" value="1"/>
</dbReference>